<dbReference type="Gene3D" id="2.30.29.30">
    <property type="entry name" value="Pleckstrin-homology domain (PH domain)/Phosphotyrosine-binding domain (PTB)"/>
    <property type="match status" value="1"/>
</dbReference>
<proteinExistence type="predicted"/>
<dbReference type="InterPro" id="IPR011993">
    <property type="entry name" value="PH-like_dom_sf"/>
</dbReference>
<organism evidence="2 3">
    <name type="scientific">Xenoophorus captivus</name>
    <dbReference type="NCBI Taxonomy" id="1517983"/>
    <lineage>
        <taxon>Eukaryota</taxon>
        <taxon>Metazoa</taxon>
        <taxon>Chordata</taxon>
        <taxon>Craniata</taxon>
        <taxon>Vertebrata</taxon>
        <taxon>Euteleostomi</taxon>
        <taxon>Actinopterygii</taxon>
        <taxon>Neopterygii</taxon>
        <taxon>Teleostei</taxon>
        <taxon>Neoteleostei</taxon>
        <taxon>Acanthomorphata</taxon>
        <taxon>Ovalentaria</taxon>
        <taxon>Atherinomorphae</taxon>
        <taxon>Cyprinodontiformes</taxon>
        <taxon>Goodeidae</taxon>
        <taxon>Xenoophorus</taxon>
    </lineage>
</organism>
<dbReference type="SUPFAM" id="SSF50729">
    <property type="entry name" value="PH domain-like"/>
    <property type="match status" value="1"/>
</dbReference>
<gene>
    <name evidence="2" type="primary">TBC1D4_4</name>
    <name evidence="2" type="ORF">XENOCAPTIV_028503</name>
</gene>
<reference evidence="2 3" key="1">
    <citation type="submission" date="2021-06" db="EMBL/GenBank/DDBJ databases">
        <authorList>
            <person name="Palmer J.M."/>
        </authorList>
    </citation>
    <scope>NUCLEOTIDE SEQUENCE [LARGE SCALE GENOMIC DNA]</scope>
    <source>
        <strain evidence="2 3">XC_2019</strain>
        <tissue evidence="2">Muscle</tissue>
    </source>
</reference>
<feature type="non-terminal residue" evidence="2">
    <location>
        <position position="1"/>
    </location>
</feature>
<dbReference type="EMBL" id="JAHRIN010009184">
    <property type="protein sequence ID" value="MEQ2194384.1"/>
    <property type="molecule type" value="Genomic_DNA"/>
</dbReference>
<comment type="caution">
    <text evidence="2">The sequence shown here is derived from an EMBL/GenBank/DDBJ whole genome shotgun (WGS) entry which is preliminary data.</text>
</comment>
<evidence type="ECO:0000313" key="3">
    <source>
        <dbReference type="Proteomes" id="UP001434883"/>
    </source>
</evidence>
<dbReference type="SMART" id="SM00462">
    <property type="entry name" value="PTB"/>
    <property type="match status" value="1"/>
</dbReference>
<feature type="domain" description="PID" evidence="1">
    <location>
        <begin position="38"/>
        <end position="172"/>
    </location>
</feature>
<evidence type="ECO:0000313" key="2">
    <source>
        <dbReference type="EMBL" id="MEQ2194384.1"/>
    </source>
</evidence>
<dbReference type="InterPro" id="IPR006020">
    <property type="entry name" value="PTB/PI_dom"/>
</dbReference>
<dbReference type="Proteomes" id="UP001434883">
    <property type="component" value="Unassembled WGS sequence"/>
</dbReference>
<evidence type="ECO:0000259" key="1">
    <source>
        <dbReference type="SMART" id="SM00462"/>
    </source>
</evidence>
<accession>A0ABV0QEZ7</accession>
<name>A0ABV0QEZ7_9TELE</name>
<keyword evidence="3" id="KW-1185">Reference proteome</keyword>
<protein>
    <submittedName>
        <fullName evidence="2">TBC1 domain member 4</fullName>
    </submittedName>
</protein>
<sequence>GVNAPQSVRSGGTFSTSENQALLNAFVNMESQEEKESRTDKRFALTYVGWCSLDRRTTLPMLPWLVAEIRRRSERGDCGPVMQPREVQLLLNPPFVRCVPSNSSNSSVFIFEHKAQLVSRFIHNSNELTCFSYLLRGQPDNPESEMSCHVFKACDPNQVGVLKFRHTSLRRPLHEGCPGEAPSHAPLITYSIKARCRND</sequence>